<gene>
    <name evidence="11" type="ORF">OB236_09065</name>
</gene>
<evidence type="ECO:0000259" key="10">
    <source>
        <dbReference type="PROSITE" id="PS50110"/>
    </source>
</evidence>
<evidence type="ECO:0000256" key="1">
    <source>
        <dbReference type="ARBA" id="ARBA00004496"/>
    </source>
</evidence>
<evidence type="ECO:0000256" key="6">
    <source>
        <dbReference type="ARBA" id="ARBA00023125"/>
    </source>
</evidence>
<keyword evidence="7" id="KW-0804">Transcription</keyword>
<dbReference type="EMBL" id="JAOQIO010000022">
    <property type="protein sequence ID" value="MCU6792277.1"/>
    <property type="molecule type" value="Genomic_DNA"/>
</dbReference>
<dbReference type="SUPFAM" id="SSF52172">
    <property type="entry name" value="CheY-like"/>
    <property type="match status" value="1"/>
</dbReference>
<dbReference type="SMART" id="SM00448">
    <property type="entry name" value="REC"/>
    <property type="match status" value="1"/>
</dbReference>
<dbReference type="RefSeq" id="WP_262683666.1">
    <property type="nucleotide sequence ID" value="NZ_JAOQIO010000022.1"/>
</dbReference>
<reference evidence="11 12" key="1">
    <citation type="submission" date="2022-09" db="EMBL/GenBank/DDBJ databases">
        <authorList>
            <person name="Han X.L."/>
            <person name="Wang Q."/>
            <person name="Lu T."/>
        </authorList>
    </citation>
    <scope>NUCLEOTIDE SEQUENCE [LARGE SCALE GENOMIC DNA]</scope>
    <source>
        <strain evidence="11 12">WQ 127069</strain>
    </source>
</reference>
<keyword evidence="6" id="KW-0238">DNA-binding</keyword>
<evidence type="ECO:0000256" key="8">
    <source>
        <dbReference type="PROSITE-ProRule" id="PRU00169"/>
    </source>
</evidence>
<keyword evidence="12" id="KW-1185">Reference proteome</keyword>
<sequence length="548" mass="63965">MQLLIVDDHPAQVDSMAQTIPWCDYGVKAVYKAYSAKEALETIRAQSIDILITDIRMPDMNGLELIQSVRSISEKIRCVLMSGYSDFEYAKQAIQFKTAGYLMKPVDTGELTALIEQICGELREEWNVKEVYHNAMYTLRENIPFLRSQLLMDLLQGREIARPVLCKKMRALELPFDCEDYVCMMVIRMDEESAVEDEVKLSLLEYAITNMAEEVFRETFHLWHCKDINGHLVFLVSLNQEQLEKPLHEQTYEQYRLQLAADIGELQKKTRTYLKRKISVLLVNRWVRLSEQIVPLYHCAIAGIRKHIGSEQQFFAVVTDDAETIRIGSLHSLYEPPMLLHVLEIGRWDMAEERLELVFKELDAKWRESPEYLSEAFFFIAGTFMHISHKNGRQLQNMIGHYGQKLQQNRTFRPFHSLAQLREWVFDVFALLQNDLKKQQKDPKLTVVERIQAYIEQHMDGDASLQAIADHVALHPAYLSKMYKVETGIGISDYVMKVKMEKAVELLRNKHEKIYNIASQLGYQTPHYFIRVFKKYYGVTPQEFKLSQ</sequence>
<evidence type="ECO:0000259" key="9">
    <source>
        <dbReference type="PROSITE" id="PS01124"/>
    </source>
</evidence>
<dbReference type="SMART" id="SM00342">
    <property type="entry name" value="HTH_ARAC"/>
    <property type="match status" value="1"/>
</dbReference>
<dbReference type="InterPro" id="IPR051552">
    <property type="entry name" value="HptR"/>
</dbReference>
<protein>
    <submittedName>
        <fullName evidence="11">Response regulator</fullName>
    </submittedName>
</protein>
<dbReference type="PANTHER" id="PTHR42713:SF3">
    <property type="entry name" value="TRANSCRIPTIONAL REGULATORY PROTEIN HPTR"/>
    <property type="match status" value="1"/>
</dbReference>
<keyword evidence="2" id="KW-0963">Cytoplasm</keyword>
<feature type="modified residue" description="4-aspartylphosphate" evidence="8">
    <location>
        <position position="54"/>
    </location>
</feature>
<feature type="domain" description="HTH araC/xylS-type" evidence="9">
    <location>
        <begin position="449"/>
        <end position="547"/>
    </location>
</feature>
<organism evidence="11 12">
    <name type="scientific">Paenibacillus baimaensis</name>
    <dbReference type="NCBI Taxonomy" id="2982185"/>
    <lineage>
        <taxon>Bacteria</taxon>
        <taxon>Bacillati</taxon>
        <taxon>Bacillota</taxon>
        <taxon>Bacilli</taxon>
        <taxon>Bacillales</taxon>
        <taxon>Paenibacillaceae</taxon>
        <taxon>Paenibacillus</taxon>
    </lineage>
</organism>
<evidence type="ECO:0000256" key="2">
    <source>
        <dbReference type="ARBA" id="ARBA00022490"/>
    </source>
</evidence>
<feature type="domain" description="Response regulatory" evidence="10">
    <location>
        <begin position="2"/>
        <end position="119"/>
    </location>
</feature>
<evidence type="ECO:0000256" key="3">
    <source>
        <dbReference type="ARBA" id="ARBA00022553"/>
    </source>
</evidence>
<keyword evidence="4" id="KW-0902">Two-component regulatory system</keyword>
<evidence type="ECO:0000256" key="7">
    <source>
        <dbReference type="ARBA" id="ARBA00023163"/>
    </source>
</evidence>
<proteinExistence type="predicted"/>
<keyword evidence="3 8" id="KW-0597">Phosphoprotein</keyword>
<keyword evidence="5" id="KW-0805">Transcription regulation</keyword>
<comment type="subcellular location">
    <subcellularLocation>
        <location evidence="1">Cytoplasm</location>
    </subcellularLocation>
</comment>
<accession>A0ABT2UCG5</accession>
<dbReference type="Gene3D" id="1.10.10.60">
    <property type="entry name" value="Homeodomain-like"/>
    <property type="match status" value="2"/>
</dbReference>
<dbReference type="InterPro" id="IPR011006">
    <property type="entry name" value="CheY-like_superfamily"/>
</dbReference>
<dbReference type="PANTHER" id="PTHR42713">
    <property type="entry name" value="HISTIDINE KINASE-RELATED"/>
    <property type="match status" value="1"/>
</dbReference>
<dbReference type="InterPro" id="IPR009057">
    <property type="entry name" value="Homeodomain-like_sf"/>
</dbReference>
<dbReference type="InterPro" id="IPR018062">
    <property type="entry name" value="HTH_AraC-typ_CS"/>
</dbReference>
<dbReference type="InterPro" id="IPR020449">
    <property type="entry name" value="Tscrpt_reg_AraC-type_HTH"/>
</dbReference>
<dbReference type="PROSITE" id="PS50110">
    <property type="entry name" value="RESPONSE_REGULATORY"/>
    <property type="match status" value="1"/>
</dbReference>
<evidence type="ECO:0000313" key="11">
    <source>
        <dbReference type="EMBL" id="MCU6792277.1"/>
    </source>
</evidence>
<dbReference type="CDD" id="cd17536">
    <property type="entry name" value="REC_YesN-like"/>
    <property type="match status" value="1"/>
</dbReference>
<evidence type="ECO:0000256" key="4">
    <source>
        <dbReference type="ARBA" id="ARBA00023012"/>
    </source>
</evidence>
<dbReference type="PRINTS" id="PR00032">
    <property type="entry name" value="HTHARAC"/>
</dbReference>
<evidence type="ECO:0000313" key="12">
    <source>
        <dbReference type="Proteomes" id="UP001652445"/>
    </source>
</evidence>
<comment type="caution">
    <text evidence="11">The sequence shown here is derived from an EMBL/GenBank/DDBJ whole genome shotgun (WGS) entry which is preliminary data.</text>
</comment>
<dbReference type="Gene3D" id="3.40.50.2300">
    <property type="match status" value="1"/>
</dbReference>
<dbReference type="Pfam" id="PF00072">
    <property type="entry name" value="Response_reg"/>
    <property type="match status" value="1"/>
</dbReference>
<evidence type="ECO:0000256" key="5">
    <source>
        <dbReference type="ARBA" id="ARBA00023015"/>
    </source>
</evidence>
<dbReference type="InterPro" id="IPR001789">
    <property type="entry name" value="Sig_transdc_resp-reg_receiver"/>
</dbReference>
<dbReference type="Proteomes" id="UP001652445">
    <property type="component" value="Unassembled WGS sequence"/>
</dbReference>
<dbReference type="Pfam" id="PF12833">
    <property type="entry name" value="HTH_18"/>
    <property type="match status" value="1"/>
</dbReference>
<name>A0ABT2UCG5_9BACL</name>
<dbReference type="PROSITE" id="PS01124">
    <property type="entry name" value="HTH_ARAC_FAMILY_2"/>
    <property type="match status" value="1"/>
</dbReference>
<dbReference type="InterPro" id="IPR018060">
    <property type="entry name" value="HTH_AraC"/>
</dbReference>
<dbReference type="PROSITE" id="PS00041">
    <property type="entry name" value="HTH_ARAC_FAMILY_1"/>
    <property type="match status" value="1"/>
</dbReference>
<dbReference type="SUPFAM" id="SSF46689">
    <property type="entry name" value="Homeodomain-like"/>
    <property type="match status" value="2"/>
</dbReference>